<evidence type="ECO:0000313" key="2">
    <source>
        <dbReference type="Proteomes" id="UP000092666"/>
    </source>
</evidence>
<evidence type="ECO:0000313" key="1">
    <source>
        <dbReference type="EMBL" id="OCF36154.1"/>
    </source>
</evidence>
<dbReference type="EMBL" id="KI669496">
    <property type="protein sequence ID" value="OCF36154.1"/>
    <property type="molecule type" value="Genomic_DNA"/>
</dbReference>
<reference evidence="2" key="2">
    <citation type="submission" date="2013-12" db="EMBL/GenBank/DDBJ databases">
        <title>Evolution of pathogenesis and genome organization in the Tremellales.</title>
        <authorList>
            <person name="Cuomo C."/>
            <person name="Litvintseva A."/>
            <person name="Heitman J."/>
            <person name="Chen Y."/>
            <person name="Sun S."/>
            <person name="Springer D."/>
            <person name="Dromer F."/>
            <person name="Young S."/>
            <person name="Zeng Q."/>
            <person name="Chapman S."/>
            <person name="Gujja S."/>
            <person name="Saif S."/>
            <person name="Birren B."/>
        </authorList>
    </citation>
    <scope>NUCLEOTIDE SEQUENCE [LARGE SCALE GENOMIC DNA]</scope>
    <source>
        <strain evidence="2">BCC8398</strain>
    </source>
</reference>
<gene>
    <name evidence="1" type="ORF">I316_02026</name>
</gene>
<protein>
    <submittedName>
        <fullName evidence="1">Uncharacterized protein</fullName>
    </submittedName>
</protein>
<name>A0A1B9GYP6_9TREE</name>
<sequence>MAIPQGDREEGYMRVRRGWKDVAAKFNPDGPVSSLLLKPGDTARLTSPLGPHPVDCLDDWTSYSSTGSRRGASTLSARAFWPERDRVAGLIDQQLPMGSTSVIRYTYSVEMTSRHPRNVIIIFSHQKQL</sequence>
<organism evidence="1 2">
    <name type="scientific">Kwoniella heveanensis BCC8398</name>
    <dbReference type="NCBI Taxonomy" id="1296120"/>
    <lineage>
        <taxon>Eukaryota</taxon>
        <taxon>Fungi</taxon>
        <taxon>Dikarya</taxon>
        <taxon>Basidiomycota</taxon>
        <taxon>Agaricomycotina</taxon>
        <taxon>Tremellomycetes</taxon>
        <taxon>Tremellales</taxon>
        <taxon>Cryptococcaceae</taxon>
        <taxon>Kwoniella</taxon>
    </lineage>
</organism>
<proteinExistence type="predicted"/>
<keyword evidence="2" id="KW-1185">Reference proteome</keyword>
<accession>A0A1B9GYP6</accession>
<reference evidence="1 2" key="1">
    <citation type="submission" date="2013-07" db="EMBL/GenBank/DDBJ databases">
        <title>The Genome Sequence of Cryptococcus heveanensis BCC8398.</title>
        <authorList>
            <consortium name="The Broad Institute Genome Sequencing Platform"/>
            <person name="Cuomo C."/>
            <person name="Litvintseva A."/>
            <person name="Chen Y."/>
            <person name="Heitman J."/>
            <person name="Sun S."/>
            <person name="Springer D."/>
            <person name="Dromer F."/>
            <person name="Young S.K."/>
            <person name="Zeng Q."/>
            <person name="Gargeya S."/>
            <person name="Fitzgerald M."/>
            <person name="Abouelleil A."/>
            <person name="Alvarado L."/>
            <person name="Berlin A.M."/>
            <person name="Chapman S.B."/>
            <person name="Dewar J."/>
            <person name="Goldberg J."/>
            <person name="Griggs A."/>
            <person name="Gujja S."/>
            <person name="Hansen M."/>
            <person name="Howarth C."/>
            <person name="Imamovic A."/>
            <person name="Larimer J."/>
            <person name="McCowan C."/>
            <person name="Murphy C."/>
            <person name="Pearson M."/>
            <person name="Priest M."/>
            <person name="Roberts A."/>
            <person name="Saif S."/>
            <person name="Shea T."/>
            <person name="Sykes S."/>
            <person name="Wortman J."/>
            <person name="Nusbaum C."/>
            <person name="Birren B."/>
        </authorList>
    </citation>
    <scope>NUCLEOTIDE SEQUENCE [LARGE SCALE GENOMIC DNA]</scope>
    <source>
        <strain evidence="1 2">BCC8398</strain>
    </source>
</reference>
<dbReference type="AlphaFoldDB" id="A0A1B9GYP6"/>
<dbReference type="Proteomes" id="UP000092666">
    <property type="component" value="Unassembled WGS sequence"/>
</dbReference>